<evidence type="ECO:0000313" key="3">
    <source>
        <dbReference type="Proteomes" id="UP001341281"/>
    </source>
</evidence>
<protein>
    <recommendedName>
        <fullName evidence="1">Integrase catalytic domain-containing protein</fullName>
    </recommendedName>
</protein>
<reference evidence="2 3" key="1">
    <citation type="submission" date="2024-02" db="EMBL/GenBank/DDBJ databases">
        <title>High-quality chromosome-scale genome assembly of Pensacola bahiagrass (Paspalum notatum Flugge var. saurae).</title>
        <authorList>
            <person name="Vega J.M."/>
            <person name="Podio M."/>
            <person name="Orjuela J."/>
            <person name="Siena L.A."/>
            <person name="Pessino S.C."/>
            <person name="Combes M.C."/>
            <person name="Mariac C."/>
            <person name="Albertini E."/>
            <person name="Pupilli F."/>
            <person name="Ortiz J.P.A."/>
            <person name="Leblanc O."/>
        </authorList>
    </citation>
    <scope>NUCLEOTIDE SEQUENCE [LARGE SCALE GENOMIC DNA]</scope>
    <source>
        <strain evidence="2">R1</strain>
        <tissue evidence="2">Leaf</tissue>
    </source>
</reference>
<sequence length="298" mass="33837">MIAKLSIDPQALLGFELCNGLLKFQKRIWIGNNPSLQQQLITACHSSAVGDHSGVPVMHQRMKQMFAWHGTKNDVHEFVQTCVICQKAKPDRAKLPGLLAPLPVPANAWQVISLDFVEGLPLTANANCILVVVDSFTKYAHFIPLHHPFTAAVVAKAFLDNVYKLHGLPTAIISDRDWVFTSKFWQELFRLADVQLQMSSSYYPQFDGQTERLNQTMKTFLRCFVLPLQMDQVVVFGRILMILTSLVFLRGLGSSRLSRQGECRYSLDEYNLWYKCRWTKAISCDKAQQKSDGSRIKT</sequence>
<dbReference type="InterPro" id="IPR012337">
    <property type="entry name" value="RNaseH-like_sf"/>
</dbReference>
<dbReference type="InterPro" id="IPR036397">
    <property type="entry name" value="RNaseH_sf"/>
</dbReference>
<dbReference type="InterPro" id="IPR001584">
    <property type="entry name" value="Integrase_cat-core"/>
</dbReference>
<dbReference type="InterPro" id="IPR041588">
    <property type="entry name" value="Integrase_H2C2"/>
</dbReference>
<dbReference type="SUPFAM" id="SSF53098">
    <property type="entry name" value="Ribonuclease H-like"/>
    <property type="match status" value="1"/>
</dbReference>
<feature type="domain" description="Integrase catalytic" evidence="1">
    <location>
        <begin position="99"/>
        <end position="222"/>
    </location>
</feature>
<dbReference type="Pfam" id="PF00665">
    <property type="entry name" value="rve"/>
    <property type="match status" value="1"/>
</dbReference>
<dbReference type="EMBL" id="CP144752">
    <property type="protein sequence ID" value="WVZ88910.1"/>
    <property type="molecule type" value="Genomic_DNA"/>
</dbReference>
<evidence type="ECO:0000259" key="1">
    <source>
        <dbReference type="PROSITE" id="PS50994"/>
    </source>
</evidence>
<dbReference type="GO" id="GO:0015074">
    <property type="term" value="P:DNA integration"/>
    <property type="evidence" value="ECO:0007669"/>
    <property type="project" value="InterPro"/>
</dbReference>
<evidence type="ECO:0000313" key="2">
    <source>
        <dbReference type="EMBL" id="WVZ88910.1"/>
    </source>
</evidence>
<keyword evidence="3" id="KW-1185">Reference proteome</keyword>
<dbReference type="Proteomes" id="UP001341281">
    <property type="component" value="Chromosome 08"/>
</dbReference>
<dbReference type="AlphaFoldDB" id="A0AAQ3UF10"/>
<dbReference type="Pfam" id="PF17921">
    <property type="entry name" value="Integrase_H2C2"/>
    <property type="match status" value="1"/>
</dbReference>
<dbReference type="GO" id="GO:0003676">
    <property type="term" value="F:nucleic acid binding"/>
    <property type="evidence" value="ECO:0007669"/>
    <property type="project" value="InterPro"/>
</dbReference>
<dbReference type="PANTHER" id="PTHR37984:SF5">
    <property type="entry name" value="PROTEIN NYNRIN-LIKE"/>
    <property type="match status" value="1"/>
</dbReference>
<dbReference type="PANTHER" id="PTHR37984">
    <property type="entry name" value="PROTEIN CBG26694"/>
    <property type="match status" value="1"/>
</dbReference>
<dbReference type="Gene3D" id="1.10.340.70">
    <property type="match status" value="1"/>
</dbReference>
<organism evidence="2 3">
    <name type="scientific">Paspalum notatum var. saurae</name>
    <dbReference type="NCBI Taxonomy" id="547442"/>
    <lineage>
        <taxon>Eukaryota</taxon>
        <taxon>Viridiplantae</taxon>
        <taxon>Streptophyta</taxon>
        <taxon>Embryophyta</taxon>
        <taxon>Tracheophyta</taxon>
        <taxon>Spermatophyta</taxon>
        <taxon>Magnoliopsida</taxon>
        <taxon>Liliopsida</taxon>
        <taxon>Poales</taxon>
        <taxon>Poaceae</taxon>
        <taxon>PACMAD clade</taxon>
        <taxon>Panicoideae</taxon>
        <taxon>Andropogonodae</taxon>
        <taxon>Paspaleae</taxon>
        <taxon>Paspalinae</taxon>
        <taxon>Paspalum</taxon>
    </lineage>
</organism>
<accession>A0AAQ3UF10</accession>
<dbReference type="InterPro" id="IPR050951">
    <property type="entry name" value="Retrovirus_Pol_polyprotein"/>
</dbReference>
<dbReference type="PROSITE" id="PS50994">
    <property type="entry name" value="INTEGRASE"/>
    <property type="match status" value="1"/>
</dbReference>
<gene>
    <name evidence="2" type="ORF">U9M48_035377</name>
</gene>
<dbReference type="Gene3D" id="3.30.420.10">
    <property type="entry name" value="Ribonuclease H-like superfamily/Ribonuclease H"/>
    <property type="match status" value="1"/>
</dbReference>
<name>A0AAQ3UF10_PASNO</name>
<proteinExistence type="predicted"/>